<accession>A0A182CXJ1</accession>
<protein>
    <recommendedName>
        <fullName evidence="2">DUF1476 domain-containing protein</fullName>
    </recommendedName>
</protein>
<name>A0A182CXJ1_BLAVI</name>
<dbReference type="Gene3D" id="1.10.790.20">
    <property type="entry name" value="Domain of unknown function DUF1476"/>
    <property type="match status" value="1"/>
</dbReference>
<dbReference type="InterPro" id="IPR009945">
    <property type="entry name" value="ATPase_inh_sub_z"/>
</dbReference>
<reference evidence="1" key="1">
    <citation type="journal article" date="2015" name="Genome Announc.">
        <title>Complete Genome Sequence of the Bacteriochlorophyll b-Producing Photosynthetic Bacterium Blastochloris viridis.</title>
        <authorList>
            <person name="Tsukatani Y."/>
            <person name="Hirose Y."/>
            <person name="Harada J."/>
            <person name="Misawa N."/>
            <person name="Mori K."/>
            <person name="Inoue K."/>
            <person name="Tamiaki H."/>
        </authorList>
    </citation>
    <scope>NUCLEOTIDE SEQUENCE [LARGE SCALE GENOMIC DNA]</scope>
    <source>
        <strain evidence="1">DSM 133</strain>
    </source>
</reference>
<evidence type="ECO:0000313" key="1">
    <source>
        <dbReference type="EMBL" id="BAR97879.1"/>
    </source>
</evidence>
<proteinExistence type="predicted"/>
<dbReference type="Pfam" id="PF07345">
    <property type="entry name" value="ATPaseInh_sub_z"/>
    <property type="match status" value="1"/>
</dbReference>
<organism evidence="1">
    <name type="scientific">Blastochloris viridis</name>
    <name type="common">Rhodopseudomonas viridis</name>
    <dbReference type="NCBI Taxonomy" id="1079"/>
    <lineage>
        <taxon>Bacteria</taxon>
        <taxon>Pseudomonadati</taxon>
        <taxon>Pseudomonadota</taxon>
        <taxon>Alphaproteobacteria</taxon>
        <taxon>Hyphomicrobiales</taxon>
        <taxon>Blastochloridaceae</taxon>
        <taxon>Blastochloris</taxon>
    </lineage>
</organism>
<dbReference type="AlphaFoldDB" id="A0A182CXJ1"/>
<dbReference type="PIRSF" id="PIRSF031780">
    <property type="entry name" value="UCP031780"/>
    <property type="match status" value="1"/>
</dbReference>
<dbReference type="InterPro" id="IPR038293">
    <property type="entry name" value="ATPase_inh_sub_z_sf"/>
</dbReference>
<gene>
    <name evidence="1" type="ORF">BV133_286</name>
</gene>
<dbReference type="EMBL" id="AP014854">
    <property type="protein sequence ID" value="BAR97879.1"/>
    <property type="molecule type" value="Genomic_DNA"/>
</dbReference>
<sequence length="120" mass="13779">MLWATLLRDENATMTTFNKREDAFERQFAHDEELRFKAAARRNRMLGLWAAEKLGKSGDAADAYAREVVVSDLEEPGEEDVFRKIRGDFDAGGVQQSDHQIRRTMDELMAKAMQEIRDGK</sequence>
<dbReference type="PATRIC" id="fig|1079.8.peg.295"/>
<evidence type="ECO:0008006" key="2">
    <source>
        <dbReference type="Google" id="ProtNLM"/>
    </source>
</evidence>